<dbReference type="EMBL" id="CP042198">
    <property type="protein sequence ID" value="QDS76196.1"/>
    <property type="molecule type" value="Genomic_DNA"/>
</dbReference>
<evidence type="ECO:0000259" key="1">
    <source>
        <dbReference type="SMART" id="SM00672"/>
    </source>
</evidence>
<protein>
    <recommendedName>
        <fullName evidence="1">Glycosyl transferase CAP10 domain-containing protein</fullName>
    </recommendedName>
</protein>
<proteinExistence type="predicted"/>
<dbReference type="InterPro" id="IPR051091">
    <property type="entry name" value="O-Glucosyltr/Glycosyltrsf_90"/>
</dbReference>
<sequence length="424" mass="49497">MRERKLPVSLVALAAGVVSLVLLWFTFYHDSSATSIVEAEKSPISPPKSSKPCIEHWSFDVRRDSRNLGLMDEQCDIAFPKLYTELDRARDHIGKSSVNQEQVQIWRADEPFPHGQAHVLIHNGQMYIIDYKEGACERARAIAGLSNLYRAIIAHPDPTTIPDVEFIMDIEDTPTQGVPDDRIIWAWNRPINESNTWLMPDFDGWAFPEADLGSYVSFRQRLQFYEKPFDEKDARAVWRGAMNNPVREALMEASSDKEWADIQTMDRDTRMHMAEFCAYQFPVHTEGKTWSGRLRYLQNCHSVSIIHDLNYMAHYYSLLEPEGPDQNYIHVQADWSDLEEKMEWYRNNPLDAQRIANNSVNTFRDRYLTPAAEACYWRRMIRNWAEVQNFTPQAYEETSGENDFKKQRGIDWEVWVNPDPNFPF</sequence>
<gene>
    <name evidence="2" type="ORF">FKW77_008238</name>
</gene>
<dbReference type="Proteomes" id="UP000316270">
    <property type="component" value="Chromosome 14"/>
</dbReference>
<organism evidence="2 3">
    <name type="scientific">Venturia effusa</name>
    <dbReference type="NCBI Taxonomy" id="50376"/>
    <lineage>
        <taxon>Eukaryota</taxon>
        <taxon>Fungi</taxon>
        <taxon>Dikarya</taxon>
        <taxon>Ascomycota</taxon>
        <taxon>Pezizomycotina</taxon>
        <taxon>Dothideomycetes</taxon>
        <taxon>Pleosporomycetidae</taxon>
        <taxon>Venturiales</taxon>
        <taxon>Venturiaceae</taxon>
        <taxon>Venturia</taxon>
    </lineage>
</organism>
<evidence type="ECO:0000313" key="2">
    <source>
        <dbReference type="EMBL" id="QDS76196.1"/>
    </source>
</evidence>
<keyword evidence="3" id="KW-1185">Reference proteome</keyword>
<dbReference type="PANTHER" id="PTHR12203">
    <property type="entry name" value="KDEL LYS-ASP-GLU-LEU CONTAINING - RELATED"/>
    <property type="match status" value="1"/>
</dbReference>
<accession>A0A517LKU9</accession>
<dbReference type="OrthoDB" id="202415at2759"/>
<dbReference type="SMART" id="SM00672">
    <property type="entry name" value="CAP10"/>
    <property type="match status" value="1"/>
</dbReference>
<evidence type="ECO:0000313" key="3">
    <source>
        <dbReference type="Proteomes" id="UP000316270"/>
    </source>
</evidence>
<name>A0A517LKU9_9PEZI</name>
<reference evidence="2 3" key="1">
    <citation type="submission" date="2019-07" db="EMBL/GenBank/DDBJ databases">
        <title>Finished genome of Venturia effusa.</title>
        <authorList>
            <person name="Young C.A."/>
            <person name="Cox M.P."/>
            <person name="Ganley A.R.D."/>
            <person name="David W.J."/>
        </authorList>
    </citation>
    <scope>NUCLEOTIDE SEQUENCE [LARGE SCALE GENOMIC DNA]</scope>
    <source>
        <strain evidence="3">albino</strain>
    </source>
</reference>
<dbReference type="PANTHER" id="PTHR12203:SF107">
    <property type="entry name" value="GLYCOSYL TRANSFERASE CAP10 DOMAIN-CONTAINING PROTEIN"/>
    <property type="match status" value="1"/>
</dbReference>
<dbReference type="AlphaFoldDB" id="A0A517LKU9"/>
<feature type="domain" description="Glycosyl transferase CAP10" evidence="1">
    <location>
        <begin position="160"/>
        <end position="391"/>
    </location>
</feature>
<dbReference type="Pfam" id="PF05686">
    <property type="entry name" value="Glyco_transf_90"/>
    <property type="match status" value="1"/>
</dbReference>
<dbReference type="InterPro" id="IPR006598">
    <property type="entry name" value="CAP10"/>
</dbReference>